<keyword evidence="8" id="KW-1185">Reference proteome</keyword>
<keyword evidence="2" id="KW-0333">Golgi apparatus</keyword>
<evidence type="ECO:0000259" key="6">
    <source>
        <dbReference type="PROSITE" id="PS50913"/>
    </source>
</evidence>
<feature type="domain" description="GRIP" evidence="6">
    <location>
        <begin position="327"/>
        <end position="378"/>
    </location>
</feature>
<dbReference type="Pfam" id="PF10375">
    <property type="entry name" value="GRAB"/>
    <property type="match status" value="1"/>
</dbReference>
<evidence type="ECO:0000256" key="5">
    <source>
        <dbReference type="SAM" id="MobiDB-lite"/>
    </source>
</evidence>
<dbReference type="GO" id="GO:0031267">
    <property type="term" value="F:small GTPase binding"/>
    <property type="evidence" value="ECO:0007669"/>
    <property type="project" value="TreeGrafter"/>
</dbReference>
<reference evidence="7" key="1">
    <citation type="submission" date="2023-03" db="EMBL/GenBank/DDBJ databases">
        <title>Mating type loci evolution in Malassezia.</title>
        <authorList>
            <person name="Coelho M.A."/>
        </authorList>
    </citation>
    <scope>NUCLEOTIDE SEQUENCE</scope>
    <source>
        <strain evidence="7">CBS 9431</strain>
    </source>
</reference>
<feature type="coiled-coil region" evidence="4">
    <location>
        <begin position="58"/>
        <end position="145"/>
    </location>
</feature>
<evidence type="ECO:0000313" key="7">
    <source>
        <dbReference type="EMBL" id="WFD41197.1"/>
    </source>
</evidence>
<evidence type="ECO:0000256" key="3">
    <source>
        <dbReference type="ARBA" id="ARBA00023054"/>
    </source>
</evidence>
<dbReference type="PROSITE" id="PS50913">
    <property type="entry name" value="GRIP"/>
    <property type="match status" value="1"/>
</dbReference>
<feature type="region of interest" description="Disordered" evidence="5">
    <location>
        <begin position="376"/>
        <end position="416"/>
    </location>
</feature>
<dbReference type="EMBL" id="CP119966">
    <property type="protein sequence ID" value="WFD41197.1"/>
    <property type="molecule type" value="Genomic_DNA"/>
</dbReference>
<evidence type="ECO:0000313" key="8">
    <source>
        <dbReference type="Proteomes" id="UP001217754"/>
    </source>
</evidence>
<feature type="coiled-coil region" evidence="4">
    <location>
        <begin position="193"/>
        <end position="294"/>
    </location>
</feature>
<name>A0AAF0FAA9_9BASI</name>
<comment type="subcellular location">
    <subcellularLocation>
        <location evidence="1">Golgi apparatus</location>
    </subcellularLocation>
</comment>
<gene>
    <name evidence="7" type="ORF">MJAP1_004192</name>
</gene>
<keyword evidence="3 4" id="KW-0175">Coiled coil</keyword>
<dbReference type="AlphaFoldDB" id="A0AAF0FAA9"/>
<feature type="compositionally biased region" description="Low complexity" evidence="5">
    <location>
        <begin position="12"/>
        <end position="21"/>
    </location>
</feature>
<feature type="region of interest" description="Disordered" evidence="5">
    <location>
        <begin position="1"/>
        <end position="52"/>
    </location>
</feature>
<dbReference type="GeneID" id="85227843"/>
<evidence type="ECO:0000256" key="2">
    <source>
        <dbReference type="ARBA" id="ARBA00023034"/>
    </source>
</evidence>
<feature type="compositionally biased region" description="Low complexity" evidence="5">
    <location>
        <begin position="394"/>
        <end position="405"/>
    </location>
</feature>
<dbReference type="GO" id="GO:0006888">
    <property type="term" value="P:endoplasmic reticulum to Golgi vesicle-mediated transport"/>
    <property type="evidence" value="ECO:0007669"/>
    <property type="project" value="TreeGrafter"/>
</dbReference>
<proteinExistence type="predicted"/>
<evidence type="ECO:0000256" key="1">
    <source>
        <dbReference type="ARBA" id="ARBA00004555"/>
    </source>
</evidence>
<dbReference type="InterPro" id="IPR000237">
    <property type="entry name" value="GRIP_dom"/>
</dbReference>
<dbReference type="Gene3D" id="3.40.50.1240">
    <property type="entry name" value="Phosphoglycerate mutase-like"/>
    <property type="match status" value="1"/>
</dbReference>
<feature type="compositionally biased region" description="Basic and acidic residues" evidence="5">
    <location>
        <begin position="1"/>
        <end position="11"/>
    </location>
</feature>
<dbReference type="Proteomes" id="UP001217754">
    <property type="component" value="Chromosome 9"/>
</dbReference>
<protein>
    <recommendedName>
        <fullName evidence="6">GRIP domain-containing protein</fullName>
    </recommendedName>
</protein>
<dbReference type="RefSeq" id="XP_060124094.1">
    <property type="nucleotide sequence ID" value="XM_060268111.1"/>
</dbReference>
<sequence>MAEMMEEKRVAGADARPADAATQPEHVDDQDTSTLAQDMNELDVNTQSADPSYLREELARVQEERDAFESQYNNLLEKLAHMRTTVGERLRQDAEELDRREQQIERLTSQVGDYESASVTLKDELVASNAENERMTEELDKLRGEMSKSVTLNDPADFDRLEARCRELQEIVDGQRVDLDRWESALMEERSWKEGLEAQVQRTESALQHAREREMELQSTVEQEKRVARQLQQALEEFQLAQERDVQRTVGEMQNQVDKAESELETYKLRLHDTEAQLNAAQEATSKCEALEREVKEKNLFIGKLRHEAVILNEHLTESLRQIRRESSEALVDRRLVTNLVLQFLSFPRADTKRFEVLKLMASVLQWDDEQREKAGLQRNQDRGGGYRLFGFGSSQKAPQSPAPSGGAGDEAAVTKRDGKDVNAEVYLIRHGEKIDDDHTGLSPRGEERADCVADLFSQGDLKVDAIITQDYKSNGKRIRPYDTVKGLADRLGLTIDHHCDRDDQDCAAKTISKAADNGAQKILVCWEHDALSDIAKAIGVKGLDYPSERFDLVWEIDNGKLTKQFSEECPNLDN</sequence>
<dbReference type="PANTHER" id="PTHR18921">
    <property type="entry name" value="MYOSIN HEAVY CHAIN - RELATED"/>
    <property type="match status" value="1"/>
</dbReference>
<accession>A0AAF0FAA9</accession>
<feature type="compositionally biased region" description="Polar residues" evidence="5">
    <location>
        <begin position="32"/>
        <end position="50"/>
    </location>
</feature>
<dbReference type="InterPro" id="IPR019459">
    <property type="entry name" value="GRAB"/>
</dbReference>
<dbReference type="SUPFAM" id="SSF53254">
    <property type="entry name" value="Phosphoglycerate mutase-like"/>
    <property type="match status" value="1"/>
</dbReference>
<dbReference type="GO" id="GO:0007030">
    <property type="term" value="P:Golgi organization"/>
    <property type="evidence" value="ECO:0007669"/>
    <property type="project" value="TreeGrafter"/>
</dbReference>
<dbReference type="GO" id="GO:0005794">
    <property type="term" value="C:Golgi apparatus"/>
    <property type="evidence" value="ECO:0007669"/>
    <property type="project" value="UniProtKB-SubCell"/>
</dbReference>
<organism evidence="7 8">
    <name type="scientific">Malassezia japonica</name>
    <dbReference type="NCBI Taxonomy" id="223818"/>
    <lineage>
        <taxon>Eukaryota</taxon>
        <taxon>Fungi</taxon>
        <taxon>Dikarya</taxon>
        <taxon>Basidiomycota</taxon>
        <taxon>Ustilaginomycotina</taxon>
        <taxon>Malasseziomycetes</taxon>
        <taxon>Malasseziales</taxon>
        <taxon>Malasseziaceae</taxon>
        <taxon>Malassezia</taxon>
    </lineage>
</organism>
<evidence type="ECO:0000256" key="4">
    <source>
        <dbReference type="SAM" id="Coils"/>
    </source>
</evidence>
<dbReference type="PANTHER" id="PTHR18921:SF2">
    <property type="entry name" value="THYROID RECEPTOR-INTERACTING PROTEIN 11"/>
    <property type="match status" value="1"/>
</dbReference>
<dbReference type="InterPro" id="IPR029033">
    <property type="entry name" value="His_PPase_superfam"/>
</dbReference>